<name>A0A636GG59_SALET</name>
<dbReference type="EMBL" id="AAMJPF010000053">
    <property type="protein sequence ID" value="EDI0274280.1"/>
    <property type="molecule type" value="Genomic_DNA"/>
</dbReference>
<reference evidence="2" key="1">
    <citation type="submission" date="2018-07" db="EMBL/GenBank/DDBJ databases">
        <authorList>
            <person name="Ashton P.M."/>
            <person name="Dallman T."/>
            <person name="Nair S."/>
            <person name="De Pinna E."/>
            <person name="Peters T."/>
            <person name="Grant K."/>
        </authorList>
    </citation>
    <scope>NUCLEOTIDE SEQUENCE</scope>
    <source>
        <strain evidence="2">333397</strain>
    </source>
</reference>
<evidence type="ECO:0000256" key="1">
    <source>
        <dbReference type="SAM" id="SignalP"/>
    </source>
</evidence>
<proteinExistence type="predicted"/>
<dbReference type="AlphaFoldDB" id="A0A636GG59"/>
<accession>A0A636GG59</accession>
<protein>
    <recommendedName>
        <fullName evidence="3">Fimbrial protein</fullName>
    </recommendedName>
</protein>
<feature type="signal peptide" evidence="1">
    <location>
        <begin position="1"/>
        <end position="23"/>
    </location>
</feature>
<comment type="caution">
    <text evidence="2">The sequence shown here is derived from an EMBL/GenBank/DDBJ whole genome shotgun (WGS) entry which is preliminary data.</text>
</comment>
<feature type="chain" id="PRO_5026285645" description="Fimbrial protein" evidence="1">
    <location>
        <begin position="24"/>
        <end position="187"/>
    </location>
</feature>
<keyword evidence="1" id="KW-0732">Signal</keyword>
<gene>
    <name evidence="2" type="ORF">CC707_24740</name>
</gene>
<organism evidence="2">
    <name type="scientific">Salmonella enterica subsp. enterica serovar Panama</name>
    <dbReference type="NCBI Taxonomy" id="29472"/>
    <lineage>
        <taxon>Bacteria</taxon>
        <taxon>Pseudomonadati</taxon>
        <taxon>Pseudomonadota</taxon>
        <taxon>Gammaproteobacteria</taxon>
        <taxon>Enterobacterales</taxon>
        <taxon>Enterobacteriaceae</taxon>
        <taxon>Salmonella</taxon>
    </lineage>
</organism>
<evidence type="ECO:0000313" key="2">
    <source>
        <dbReference type="EMBL" id="EDI0274280.1"/>
    </source>
</evidence>
<evidence type="ECO:0008006" key="3">
    <source>
        <dbReference type="Google" id="ProtNLM"/>
    </source>
</evidence>
<sequence length="187" mass="19708">MKKKTTVGLIGLTLAVANWHATAATYTTVTSTAGAAATIAEAGFNIGSVLRPAVVTWTPNPGLEEGARSFGTLSIQNVMDTAANVTIVPLVASSLGYGGSEFTKSSYADGDTLAEINDPTNKMNIILYDNFSASSALNNESLRNGSNALRFNANETVTYTAELGINDQTRSRRGHWQGGWIVYVTAP</sequence>